<feature type="compositionally biased region" description="Polar residues" evidence="1">
    <location>
        <begin position="52"/>
        <end position="62"/>
    </location>
</feature>
<dbReference type="EMBL" id="MCGO01000036">
    <property type="protein sequence ID" value="ORY40277.1"/>
    <property type="molecule type" value="Genomic_DNA"/>
</dbReference>
<gene>
    <name evidence="2" type="ORF">BCR33DRAFT_719631</name>
</gene>
<organism evidence="2 3">
    <name type="scientific">Rhizoclosmatium globosum</name>
    <dbReference type="NCBI Taxonomy" id="329046"/>
    <lineage>
        <taxon>Eukaryota</taxon>
        <taxon>Fungi</taxon>
        <taxon>Fungi incertae sedis</taxon>
        <taxon>Chytridiomycota</taxon>
        <taxon>Chytridiomycota incertae sedis</taxon>
        <taxon>Chytridiomycetes</taxon>
        <taxon>Chytridiales</taxon>
        <taxon>Chytriomycetaceae</taxon>
        <taxon>Rhizoclosmatium</taxon>
    </lineage>
</organism>
<dbReference type="InterPro" id="IPR035992">
    <property type="entry name" value="Ricin_B-like_lectins"/>
</dbReference>
<dbReference type="OrthoDB" id="6250593at2759"/>
<reference evidence="2 3" key="1">
    <citation type="submission" date="2016-07" db="EMBL/GenBank/DDBJ databases">
        <title>Pervasive Adenine N6-methylation of Active Genes in Fungi.</title>
        <authorList>
            <consortium name="DOE Joint Genome Institute"/>
            <person name="Mondo S.J."/>
            <person name="Dannebaum R.O."/>
            <person name="Kuo R.C."/>
            <person name="Labutti K."/>
            <person name="Haridas S."/>
            <person name="Kuo A."/>
            <person name="Salamov A."/>
            <person name="Ahrendt S.R."/>
            <person name="Lipzen A."/>
            <person name="Sullivan W."/>
            <person name="Andreopoulos W.B."/>
            <person name="Clum A."/>
            <person name="Lindquist E."/>
            <person name="Daum C."/>
            <person name="Ramamoorthy G.K."/>
            <person name="Gryganskyi A."/>
            <person name="Culley D."/>
            <person name="Magnuson J.K."/>
            <person name="James T.Y."/>
            <person name="O'Malley M.A."/>
            <person name="Stajich J.E."/>
            <person name="Spatafora J.W."/>
            <person name="Visel A."/>
            <person name="Grigoriev I.V."/>
        </authorList>
    </citation>
    <scope>NUCLEOTIDE SEQUENCE [LARGE SCALE GENOMIC DNA]</scope>
    <source>
        <strain evidence="2 3">JEL800</strain>
    </source>
</reference>
<proteinExistence type="predicted"/>
<feature type="compositionally biased region" description="Low complexity" evidence="1">
    <location>
        <begin position="29"/>
        <end position="43"/>
    </location>
</feature>
<dbReference type="Proteomes" id="UP000193642">
    <property type="component" value="Unassembled WGS sequence"/>
</dbReference>
<accession>A0A1Y2C072</accession>
<feature type="compositionally biased region" description="Pro residues" evidence="1">
    <location>
        <begin position="7"/>
        <end position="28"/>
    </location>
</feature>
<name>A0A1Y2C072_9FUNG</name>
<protein>
    <recommendedName>
        <fullName evidence="4">Ricin B lectin domain-containing protein</fullName>
    </recommendedName>
</protein>
<evidence type="ECO:0000256" key="1">
    <source>
        <dbReference type="SAM" id="MobiDB-lite"/>
    </source>
</evidence>
<evidence type="ECO:0000313" key="3">
    <source>
        <dbReference type="Proteomes" id="UP000193642"/>
    </source>
</evidence>
<comment type="caution">
    <text evidence="2">The sequence shown here is derived from an EMBL/GenBank/DDBJ whole genome shotgun (WGS) entry which is preliminary data.</text>
</comment>
<evidence type="ECO:0000313" key="2">
    <source>
        <dbReference type="EMBL" id="ORY40277.1"/>
    </source>
</evidence>
<evidence type="ECO:0008006" key="4">
    <source>
        <dbReference type="Google" id="ProtNLM"/>
    </source>
</evidence>
<feature type="region of interest" description="Disordered" evidence="1">
    <location>
        <begin position="1"/>
        <end position="62"/>
    </location>
</feature>
<dbReference type="AlphaFoldDB" id="A0A1Y2C072"/>
<keyword evidence="3" id="KW-1185">Reference proteome</keyword>
<sequence>MNSTLSKPPPTSPKPPSSISPPLPPPLSSKPMTKSSSSNSINSLGGGAGVTRNASVSGSMASLTPQPIPSTLFQHGQQREYFYLRSRANGNVLGVEMGLTSMVTHDSPIVVIPLTTKNTAEPLLLRIDDGCLVTPSNLAVDVRVGEWMNGGTVVLAKRVPPAVEERLHQRWDVSPDGVVKSERGFMLVEDYGRAVVWESGVDLDDQRWDLVPLSV</sequence>
<dbReference type="SUPFAM" id="SSF50370">
    <property type="entry name" value="Ricin B-like lectins"/>
    <property type="match status" value="1"/>
</dbReference>